<dbReference type="OrthoDB" id="434972at2759"/>
<keyword evidence="4 5" id="KW-0472">Membrane</keyword>
<dbReference type="GO" id="GO:0016765">
    <property type="term" value="F:transferase activity, transferring alkyl or aryl (other than methyl) groups"/>
    <property type="evidence" value="ECO:0007669"/>
    <property type="project" value="InterPro"/>
</dbReference>
<feature type="transmembrane region" description="Helical" evidence="5">
    <location>
        <begin position="64"/>
        <end position="85"/>
    </location>
</feature>
<evidence type="ECO:0000256" key="1">
    <source>
        <dbReference type="ARBA" id="ARBA00004141"/>
    </source>
</evidence>
<gene>
    <name evidence="6" type="ORF">BS50DRAFT_603986</name>
</gene>
<keyword evidence="7" id="KW-1185">Reference proteome</keyword>
<feature type="transmembrane region" description="Helical" evidence="5">
    <location>
        <begin position="292"/>
        <end position="309"/>
    </location>
</feature>
<keyword evidence="3 5" id="KW-1133">Transmembrane helix</keyword>
<feature type="transmembrane region" description="Helical" evidence="5">
    <location>
        <begin position="235"/>
        <end position="255"/>
    </location>
</feature>
<dbReference type="AlphaFoldDB" id="A0A2T2N9H0"/>
<evidence type="ECO:0000313" key="6">
    <source>
        <dbReference type="EMBL" id="PSN61886.1"/>
    </source>
</evidence>
<evidence type="ECO:0008006" key="8">
    <source>
        <dbReference type="Google" id="ProtNLM"/>
    </source>
</evidence>
<dbReference type="STRING" id="1448308.A0A2T2N9H0"/>
<protein>
    <recommendedName>
        <fullName evidence="8">UbiA prenyltransferase</fullName>
    </recommendedName>
</protein>
<evidence type="ECO:0000256" key="3">
    <source>
        <dbReference type="ARBA" id="ARBA00022989"/>
    </source>
</evidence>
<dbReference type="CDD" id="cd13965">
    <property type="entry name" value="PT_UbiA_3"/>
    <property type="match status" value="1"/>
</dbReference>
<evidence type="ECO:0000256" key="4">
    <source>
        <dbReference type="ARBA" id="ARBA00023136"/>
    </source>
</evidence>
<comment type="subcellular location">
    <subcellularLocation>
        <location evidence="1">Membrane</location>
        <topology evidence="1">Multi-pass membrane protein</topology>
    </subcellularLocation>
</comment>
<dbReference type="Proteomes" id="UP000240883">
    <property type="component" value="Unassembled WGS sequence"/>
</dbReference>
<organism evidence="6 7">
    <name type="scientific">Corynespora cassiicola Philippines</name>
    <dbReference type="NCBI Taxonomy" id="1448308"/>
    <lineage>
        <taxon>Eukaryota</taxon>
        <taxon>Fungi</taxon>
        <taxon>Dikarya</taxon>
        <taxon>Ascomycota</taxon>
        <taxon>Pezizomycotina</taxon>
        <taxon>Dothideomycetes</taxon>
        <taxon>Pleosporomycetidae</taxon>
        <taxon>Pleosporales</taxon>
        <taxon>Corynesporascaceae</taxon>
        <taxon>Corynespora</taxon>
    </lineage>
</organism>
<keyword evidence="2 5" id="KW-0812">Transmembrane</keyword>
<reference evidence="6 7" key="1">
    <citation type="journal article" date="2018" name="Front. Microbiol.">
        <title>Genome-Wide Analysis of Corynespora cassiicola Leaf Fall Disease Putative Effectors.</title>
        <authorList>
            <person name="Lopez D."/>
            <person name="Ribeiro S."/>
            <person name="Label P."/>
            <person name="Fumanal B."/>
            <person name="Venisse J.S."/>
            <person name="Kohler A."/>
            <person name="de Oliveira R.R."/>
            <person name="Labutti K."/>
            <person name="Lipzen A."/>
            <person name="Lail K."/>
            <person name="Bauer D."/>
            <person name="Ohm R.A."/>
            <person name="Barry K.W."/>
            <person name="Spatafora J."/>
            <person name="Grigoriev I.V."/>
            <person name="Martin F.M."/>
            <person name="Pujade-Renaud V."/>
        </authorList>
    </citation>
    <scope>NUCLEOTIDE SEQUENCE [LARGE SCALE GENOMIC DNA]</scope>
    <source>
        <strain evidence="6 7">Philippines</strain>
    </source>
</reference>
<dbReference type="PANTHER" id="PTHR42723">
    <property type="entry name" value="CHLOROPHYLL SYNTHASE"/>
    <property type="match status" value="1"/>
</dbReference>
<sequence>MQSAGRFAARAREDVCYHAYTIWLFTRSDLKTIVVPKSIFGIMGALPGSPLTGQVMQGGRVTTAWSVVSRIPLVVFWVWIVLLPFNIDNQRRPAAVEEDAANRPWRPLPAQRMSPKQAARLEMVLHSVAVAYSWRVGGLRQSLTGMVLGWVYNGLGGADRSCVAKNAVNALGYVTFSMGAVSVAARAEPSECGVRWFWLVGAVVFSTVQMQDLPDMEGDALRRRRTVPLVIGPDACRWSVGLLVPFWTAAATLFWGVWGGWPLPGLACAFLAVAVSWRVLTKRHRAGDQATFRLWNLWMVSLYLLPLVAPRPGEPSLSAPPALGALGACLADAC</sequence>
<dbReference type="GO" id="GO:0016020">
    <property type="term" value="C:membrane"/>
    <property type="evidence" value="ECO:0007669"/>
    <property type="project" value="UniProtKB-SubCell"/>
</dbReference>
<dbReference type="PANTHER" id="PTHR42723:SF1">
    <property type="entry name" value="CHLOROPHYLL SYNTHASE, CHLOROPLASTIC"/>
    <property type="match status" value="1"/>
</dbReference>
<dbReference type="Gene3D" id="1.10.357.140">
    <property type="entry name" value="UbiA prenyltransferase"/>
    <property type="match status" value="1"/>
</dbReference>
<feature type="transmembrane region" description="Helical" evidence="5">
    <location>
        <begin position="261"/>
        <end position="280"/>
    </location>
</feature>
<proteinExistence type="predicted"/>
<dbReference type="EMBL" id="KZ678143">
    <property type="protein sequence ID" value="PSN61886.1"/>
    <property type="molecule type" value="Genomic_DNA"/>
</dbReference>
<evidence type="ECO:0000256" key="2">
    <source>
        <dbReference type="ARBA" id="ARBA00022692"/>
    </source>
</evidence>
<name>A0A2T2N9H0_CORCC</name>
<dbReference type="InterPro" id="IPR000537">
    <property type="entry name" value="UbiA_prenyltransferase"/>
</dbReference>
<evidence type="ECO:0000256" key="5">
    <source>
        <dbReference type="SAM" id="Phobius"/>
    </source>
</evidence>
<dbReference type="InterPro" id="IPR050475">
    <property type="entry name" value="Prenyltransferase_related"/>
</dbReference>
<dbReference type="Pfam" id="PF01040">
    <property type="entry name" value="UbiA"/>
    <property type="match status" value="1"/>
</dbReference>
<evidence type="ECO:0000313" key="7">
    <source>
        <dbReference type="Proteomes" id="UP000240883"/>
    </source>
</evidence>
<dbReference type="InterPro" id="IPR044878">
    <property type="entry name" value="UbiA_sf"/>
</dbReference>
<accession>A0A2T2N9H0</accession>